<evidence type="ECO:0000256" key="2">
    <source>
        <dbReference type="SAM" id="Phobius"/>
    </source>
</evidence>
<feature type="compositionally biased region" description="Polar residues" evidence="1">
    <location>
        <begin position="48"/>
        <end position="61"/>
    </location>
</feature>
<name>A0AAQ3RBR3_9PEZI</name>
<dbReference type="PANTHER" id="PTHR28003:SF1">
    <property type="entry name" value="NUCLEOPORIN POM34"/>
    <property type="match status" value="1"/>
</dbReference>
<keyword evidence="2" id="KW-0472">Membrane</keyword>
<feature type="compositionally biased region" description="Polar residues" evidence="1">
    <location>
        <begin position="1"/>
        <end position="29"/>
    </location>
</feature>
<feature type="compositionally biased region" description="Low complexity" evidence="1">
    <location>
        <begin position="30"/>
        <end position="42"/>
    </location>
</feature>
<feature type="compositionally biased region" description="Polar residues" evidence="1">
    <location>
        <begin position="236"/>
        <end position="250"/>
    </location>
</feature>
<keyword evidence="4" id="KW-1185">Reference proteome</keyword>
<evidence type="ECO:0000313" key="4">
    <source>
        <dbReference type="Proteomes" id="UP001303373"/>
    </source>
</evidence>
<feature type="region of interest" description="Disordered" evidence="1">
    <location>
        <begin position="192"/>
        <end position="268"/>
    </location>
</feature>
<reference evidence="3 4" key="1">
    <citation type="submission" date="2023-11" db="EMBL/GenBank/DDBJ databases">
        <title>An acidophilic fungus is an integral part of prey digestion in a carnivorous sundew plant.</title>
        <authorList>
            <person name="Tsai I.J."/>
        </authorList>
    </citation>
    <scope>NUCLEOTIDE SEQUENCE [LARGE SCALE GENOMIC DNA]</scope>
    <source>
        <strain evidence="3">169a</strain>
    </source>
</reference>
<feature type="compositionally biased region" description="Basic and acidic residues" evidence="1">
    <location>
        <begin position="80"/>
        <end position="97"/>
    </location>
</feature>
<dbReference type="PANTHER" id="PTHR28003">
    <property type="entry name" value="NUCLEOPORIN POM34"/>
    <property type="match status" value="1"/>
</dbReference>
<evidence type="ECO:0000313" key="3">
    <source>
        <dbReference type="EMBL" id="WPH03841.1"/>
    </source>
</evidence>
<feature type="region of interest" description="Disordered" evidence="1">
    <location>
        <begin position="1"/>
        <end position="97"/>
    </location>
</feature>
<dbReference type="GO" id="GO:0005640">
    <property type="term" value="C:nuclear outer membrane"/>
    <property type="evidence" value="ECO:0007669"/>
    <property type="project" value="TreeGrafter"/>
</dbReference>
<proteinExistence type="predicted"/>
<gene>
    <name evidence="3" type="ORF">R9X50_00672400</name>
</gene>
<dbReference type="AlphaFoldDB" id="A0AAQ3RBR3"/>
<keyword evidence="2" id="KW-0812">Transmembrane</keyword>
<feature type="transmembrane region" description="Helical" evidence="2">
    <location>
        <begin position="138"/>
        <end position="157"/>
    </location>
</feature>
<dbReference type="GO" id="GO:0070762">
    <property type="term" value="C:nuclear pore transmembrane ring"/>
    <property type="evidence" value="ECO:0007669"/>
    <property type="project" value="TreeGrafter"/>
</dbReference>
<dbReference type="Pfam" id="PF08058">
    <property type="entry name" value="NPCC"/>
    <property type="match status" value="1"/>
</dbReference>
<dbReference type="Proteomes" id="UP001303373">
    <property type="component" value="Chromosome 11"/>
</dbReference>
<dbReference type="GO" id="GO:0030474">
    <property type="term" value="P:spindle pole body duplication"/>
    <property type="evidence" value="ECO:0007669"/>
    <property type="project" value="TreeGrafter"/>
</dbReference>
<feature type="compositionally biased region" description="Polar residues" evidence="1">
    <location>
        <begin position="195"/>
        <end position="227"/>
    </location>
</feature>
<feature type="transmembrane region" description="Helical" evidence="2">
    <location>
        <begin position="106"/>
        <end position="126"/>
    </location>
</feature>
<dbReference type="EMBL" id="CP138590">
    <property type="protein sequence ID" value="WPH03841.1"/>
    <property type="molecule type" value="Genomic_DNA"/>
</dbReference>
<dbReference type="GO" id="GO:0006606">
    <property type="term" value="P:protein import into nucleus"/>
    <property type="evidence" value="ECO:0007669"/>
    <property type="project" value="TreeGrafter"/>
</dbReference>
<sequence>MSTTSSLVRTPSQNTRSSMSQRVVRTANLTPSASPTNSSAAAQKHTESPSTAKTPQSQSTALPRAPFQQQPSPTPSTPGRWEHPRINEIERRRNKTKFDGDDTRKVVQIFGLLLATFIAPAILRSILPRSWSRFVGSYYPTIVFWVIRLLLTALIGIQCLPLFRKDDPCEDIPLTPAQRQLLGLPLMTRPMTPQELGQTVTPPRFTRSNTPRSASSTQVNLSGSPINERNALLDSASESPANGSPFTPQLHSGGERRRLSYSSNRSSPLSISEFDAAGSVNTPTKSARASVGLNSKWLYEKGRASPRLSGSVFS</sequence>
<accession>A0AAQ3RBR3</accession>
<dbReference type="InterPro" id="IPR012578">
    <property type="entry name" value="Nucl_pore_cmplx"/>
</dbReference>
<evidence type="ECO:0000256" key="1">
    <source>
        <dbReference type="SAM" id="MobiDB-lite"/>
    </source>
</evidence>
<keyword evidence="2" id="KW-1133">Transmembrane helix</keyword>
<protein>
    <submittedName>
        <fullName evidence="3">Uncharacterized protein</fullName>
    </submittedName>
</protein>
<organism evidence="3 4">
    <name type="scientific">Acrodontium crateriforme</name>
    <dbReference type="NCBI Taxonomy" id="150365"/>
    <lineage>
        <taxon>Eukaryota</taxon>
        <taxon>Fungi</taxon>
        <taxon>Dikarya</taxon>
        <taxon>Ascomycota</taxon>
        <taxon>Pezizomycotina</taxon>
        <taxon>Dothideomycetes</taxon>
        <taxon>Dothideomycetidae</taxon>
        <taxon>Mycosphaerellales</taxon>
        <taxon>Teratosphaeriaceae</taxon>
        <taxon>Acrodontium</taxon>
    </lineage>
</organism>